<dbReference type="AlphaFoldDB" id="A0A6N2JYV3"/>
<evidence type="ECO:0000313" key="2">
    <source>
        <dbReference type="EMBL" id="VFU21021.1"/>
    </source>
</evidence>
<proteinExistence type="predicted"/>
<protein>
    <submittedName>
        <fullName evidence="2">Uncharacterized protein</fullName>
    </submittedName>
</protein>
<evidence type="ECO:0000256" key="1">
    <source>
        <dbReference type="SAM" id="MobiDB-lite"/>
    </source>
</evidence>
<feature type="region of interest" description="Disordered" evidence="1">
    <location>
        <begin position="60"/>
        <end position="96"/>
    </location>
</feature>
<sequence length="134" mass="15202">MMPDTKKDAIAAGNGVHFFVIKRLKMDLTGLNTAGRRTLVTIRFHLLPQKSCNELARQAKAIKSGRRRGGRGDKGPWSRAKRRSLKLASQERKKEERALRLKMEISRGRRRNMQMTGRIAKSLVVPLSTNLPIL</sequence>
<accession>A0A6N2JYV3</accession>
<name>A0A6N2JYV3_SALVM</name>
<gene>
    <name evidence="2" type="ORF">SVIM_LOCUS10193</name>
</gene>
<dbReference type="EMBL" id="CAADRP010000002">
    <property type="protein sequence ID" value="VFU21021.1"/>
    <property type="molecule type" value="Genomic_DNA"/>
</dbReference>
<reference evidence="2" key="1">
    <citation type="submission" date="2019-03" db="EMBL/GenBank/DDBJ databases">
        <authorList>
            <person name="Mank J."/>
            <person name="Almeida P."/>
        </authorList>
    </citation>
    <scope>NUCLEOTIDE SEQUENCE</scope>
    <source>
        <strain evidence="2">78183</strain>
    </source>
</reference>
<organism evidence="2">
    <name type="scientific">Salix viminalis</name>
    <name type="common">Common osier</name>
    <name type="synonym">Basket willow</name>
    <dbReference type="NCBI Taxonomy" id="40686"/>
    <lineage>
        <taxon>Eukaryota</taxon>
        <taxon>Viridiplantae</taxon>
        <taxon>Streptophyta</taxon>
        <taxon>Embryophyta</taxon>
        <taxon>Tracheophyta</taxon>
        <taxon>Spermatophyta</taxon>
        <taxon>Magnoliopsida</taxon>
        <taxon>eudicotyledons</taxon>
        <taxon>Gunneridae</taxon>
        <taxon>Pentapetalae</taxon>
        <taxon>rosids</taxon>
        <taxon>fabids</taxon>
        <taxon>Malpighiales</taxon>
        <taxon>Salicaceae</taxon>
        <taxon>Saliceae</taxon>
        <taxon>Salix</taxon>
    </lineage>
</organism>